<dbReference type="Proteomes" id="UP001057452">
    <property type="component" value="Chromosome 15"/>
</dbReference>
<protein>
    <submittedName>
        <fullName evidence="1">Uncharacterized protein</fullName>
    </submittedName>
</protein>
<accession>A0ACB9VUP9</accession>
<feature type="non-terminal residue" evidence="1">
    <location>
        <position position="149"/>
    </location>
</feature>
<evidence type="ECO:0000313" key="2">
    <source>
        <dbReference type="Proteomes" id="UP001057452"/>
    </source>
</evidence>
<reference evidence="1" key="1">
    <citation type="submission" date="2022-05" db="EMBL/GenBank/DDBJ databases">
        <title>Chromosome-level genome of Chaenocephalus aceratus.</title>
        <authorList>
            <person name="Park H."/>
        </authorList>
    </citation>
    <scope>NUCLEOTIDE SEQUENCE</scope>
    <source>
        <strain evidence="1">KU_202001</strain>
    </source>
</reference>
<sequence>IHITDLDSMFICREVSSNNRDNHRFLLGMFPSLLHTQINLDAWKDCRAQHSSLPFKKEKTPAERTLPTREGGHGQREREVLMDFSGWQCGDWNEMGGTSILSLCPTPSSPQICTCSSLGPLTGGLLISEVMENGPRHTPQIGSDCLGVK</sequence>
<gene>
    <name evidence="1" type="ORF">KUCAC02_025468</name>
</gene>
<evidence type="ECO:0000313" key="1">
    <source>
        <dbReference type="EMBL" id="KAI4803820.1"/>
    </source>
</evidence>
<organism evidence="1 2">
    <name type="scientific">Chaenocephalus aceratus</name>
    <name type="common">Blackfin icefish</name>
    <name type="synonym">Chaenichthys aceratus</name>
    <dbReference type="NCBI Taxonomy" id="36190"/>
    <lineage>
        <taxon>Eukaryota</taxon>
        <taxon>Metazoa</taxon>
        <taxon>Chordata</taxon>
        <taxon>Craniata</taxon>
        <taxon>Vertebrata</taxon>
        <taxon>Euteleostomi</taxon>
        <taxon>Actinopterygii</taxon>
        <taxon>Neopterygii</taxon>
        <taxon>Teleostei</taxon>
        <taxon>Neoteleostei</taxon>
        <taxon>Acanthomorphata</taxon>
        <taxon>Eupercaria</taxon>
        <taxon>Perciformes</taxon>
        <taxon>Notothenioidei</taxon>
        <taxon>Channichthyidae</taxon>
        <taxon>Chaenocephalus</taxon>
    </lineage>
</organism>
<dbReference type="EMBL" id="CM043799">
    <property type="protein sequence ID" value="KAI4803820.1"/>
    <property type="molecule type" value="Genomic_DNA"/>
</dbReference>
<keyword evidence="2" id="KW-1185">Reference proteome</keyword>
<comment type="caution">
    <text evidence="1">The sequence shown here is derived from an EMBL/GenBank/DDBJ whole genome shotgun (WGS) entry which is preliminary data.</text>
</comment>
<feature type="non-terminal residue" evidence="1">
    <location>
        <position position="1"/>
    </location>
</feature>
<name>A0ACB9VUP9_CHAAC</name>
<proteinExistence type="predicted"/>